<evidence type="ECO:0000256" key="1">
    <source>
        <dbReference type="SAM" id="MobiDB-lite"/>
    </source>
</evidence>
<sequence length="41" mass="4599">WARGPTMKRSLISTTQMGGCSFRKKRVRRSTLVTRGMQSAA</sequence>
<feature type="region of interest" description="Disordered" evidence="1">
    <location>
        <begin position="17"/>
        <end position="41"/>
    </location>
</feature>
<proteinExistence type="predicted"/>
<dbReference type="AlphaFoldDB" id="A0A6J4N0A4"/>
<evidence type="ECO:0000313" key="2">
    <source>
        <dbReference type="EMBL" id="CAA9374116.1"/>
    </source>
</evidence>
<organism evidence="2">
    <name type="scientific">uncultured Chloroflexia bacterium</name>
    <dbReference type="NCBI Taxonomy" id="1672391"/>
    <lineage>
        <taxon>Bacteria</taxon>
        <taxon>Bacillati</taxon>
        <taxon>Chloroflexota</taxon>
        <taxon>Chloroflexia</taxon>
        <taxon>environmental samples</taxon>
    </lineage>
</organism>
<gene>
    <name evidence="2" type="ORF">AVDCRST_MAG93-8664</name>
</gene>
<dbReference type="EMBL" id="CADCTR010002915">
    <property type="protein sequence ID" value="CAA9374116.1"/>
    <property type="molecule type" value="Genomic_DNA"/>
</dbReference>
<feature type="non-terminal residue" evidence="2">
    <location>
        <position position="41"/>
    </location>
</feature>
<feature type="compositionally biased region" description="Polar residues" evidence="1">
    <location>
        <begin position="31"/>
        <end position="41"/>
    </location>
</feature>
<protein>
    <submittedName>
        <fullName evidence="2">Uncharacterized protein</fullName>
    </submittedName>
</protein>
<reference evidence="2" key="1">
    <citation type="submission" date="2020-02" db="EMBL/GenBank/DDBJ databases">
        <authorList>
            <person name="Meier V. D."/>
        </authorList>
    </citation>
    <scope>NUCLEOTIDE SEQUENCE</scope>
    <source>
        <strain evidence="2">AVDCRST_MAG93</strain>
    </source>
</reference>
<accession>A0A6J4N0A4</accession>
<name>A0A6J4N0A4_9CHLR</name>
<feature type="non-terminal residue" evidence="2">
    <location>
        <position position="1"/>
    </location>
</feature>